<protein>
    <submittedName>
        <fullName evidence="4">Lipoprotein</fullName>
    </submittedName>
</protein>
<organism evidence="4 5">
    <name type="scientific">Alloalcanivorax venustensis ISO4</name>
    <dbReference type="NCBI Taxonomy" id="1177184"/>
    <lineage>
        <taxon>Bacteria</taxon>
        <taxon>Pseudomonadati</taxon>
        <taxon>Pseudomonadota</taxon>
        <taxon>Gammaproteobacteria</taxon>
        <taxon>Oceanospirillales</taxon>
        <taxon>Alcanivoracaceae</taxon>
        <taxon>Alloalcanivorax</taxon>
    </lineage>
</organism>
<dbReference type="PANTHER" id="PTHR34606:SF4">
    <property type="entry name" value="OUTER MEMBRANE LIPOPROTEIN DOLP"/>
    <property type="match status" value="1"/>
</dbReference>
<dbReference type="SMART" id="SM00749">
    <property type="entry name" value="BON"/>
    <property type="match status" value="2"/>
</dbReference>
<keyword evidence="1 2" id="KW-0732">Signal</keyword>
<evidence type="ECO:0000256" key="1">
    <source>
        <dbReference type="ARBA" id="ARBA00022729"/>
    </source>
</evidence>
<dbReference type="PROSITE" id="PS51257">
    <property type="entry name" value="PROKAR_LIPOPROTEIN"/>
    <property type="match status" value="1"/>
</dbReference>
<dbReference type="Gene3D" id="3.30.1340.30">
    <property type="match status" value="1"/>
</dbReference>
<comment type="caution">
    <text evidence="4">The sequence shown here is derived from an EMBL/GenBank/DDBJ whole genome shotgun (WGS) entry which is preliminary data.</text>
</comment>
<dbReference type="InterPro" id="IPR007055">
    <property type="entry name" value="BON_dom"/>
</dbReference>
<sequence length="190" mass="20649">MRHPALPALLVMLFALSGCAALTKNMAQEPVDRDHGSRTFGAFVEDGNIERKIKVNLARASEALDQSHIVVVSFNGNVLLAGEVASDELRVQAENIAARVRHVRHVHNELKLSGDSGVLSRVNDGWLTTKLKTRLFVDGDAPGMRTKVVTVSGIVYLMGLLTRDEADAVVAQAREVGGVQKIVKIIEYID</sequence>
<evidence type="ECO:0000259" key="3">
    <source>
        <dbReference type="PROSITE" id="PS50914"/>
    </source>
</evidence>
<reference evidence="4 5" key="1">
    <citation type="submission" date="2012-09" db="EMBL/GenBank/DDBJ databases">
        <title>Genome Sequence of alkane-degrading Bacterium Alcanivorax venustensis ISO4.</title>
        <authorList>
            <person name="Lai Q."/>
            <person name="Shao Z."/>
        </authorList>
    </citation>
    <scope>NUCLEOTIDE SEQUENCE [LARGE SCALE GENOMIC DNA]</scope>
    <source>
        <strain evidence="4 5">ISO4</strain>
    </source>
</reference>
<feature type="domain" description="BON" evidence="3">
    <location>
        <begin position="45"/>
        <end position="114"/>
    </location>
</feature>
<accession>A0ABS0AEJ3</accession>
<dbReference type="Proteomes" id="UP000644441">
    <property type="component" value="Unassembled WGS sequence"/>
</dbReference>
<dbReference type="InterPro" id="IPR051686">
    <property type="entry name" value="Lipoprotein_DolP"/>
</dbReference>
<evidence type="ECO:0000313" key="4">
    <source>
        <dbReference type="EMBL" id="MBF5051982.1"/>
    </source>
</evidence>
<dbReference type="GeneID" id="99767637"/>
<evidence type="ECO:0000313" key="5">
    <source>
        <dbReference type="Proteomes" id="UP000644441"/>
    </source>
</evidence>
<dbReference type="PROSITE" id="PS50914">
    <property type="entry name" value="BON"/>
    <property type="match status" value="1"/>
</dbReference>
<dbReference type="EMBL" id="ARXR01000003">
    <property type="protein sequence ID" value="MBF5051982.1"/>
    <property type="molecule type" value="Genomic_DNA"/>
</dbReference>
<name>A0ABS0AEJ3_9GAMM</name>
<feature type="chain" id="PRO_5047446245" evidence="2">
    <location>
        <begin position="21"/>
        <end position="190"/>
    </location>
</feature>
<proteinExistence type="predicted"/>
<keyword evidence="4" id="KW-0449">Lipoprotein</keyword>
<dbReference type="Pfam" id="PF04972">
    <property type="entry name" value="BON"/>
    <property type="match status" value="2"/>
</dbReference>
<gene>
    <name evidence="4" type="ORF">ISO4_00584</name>
</gene>
<keyword evidence="5" id="KW-1185">Reference proteome</keyword>
<evidence type="ECO:0000256" key="2">
    <source>
        <dbReference type="SAM" id="SignalP"/>
    </source>
</evidence>
<feature type="signal peptide" evidence="2">
    <location>
        <begin position="1"/>
        <end position="20"/>
    </location>
</feature>
<dbReference type="RefSeq" id="WP_142948031.1">
    <property type="nucleotide sequence ID" value="NZ_ARXR01000003.1"/>
</dbReference>
<dbReference type="PANTHER" id="PTHR34606">
    <property type="entry name" value="BON DOMAIN-CONTAINING PROTEIN"/>
    <property type="match status" value="1"/>
</dbReference>
<dbReference type="InterPro" id="IPR014004">
    <property type="entry name" value="Transpt-assoc_nodulatn_dom_bac"/>
</dbReference>